<organism evidence="1 2">
    <name type="scientific">Phaseolus coccineus</name>
    <name type="common">Scarlet runner bean</name>
    <name type="synonym">Phaseolus multiflorus</name>
    <dbReference type="NCBI Taxonomy" id="3886"/>
    <lineage>
        <taxon>Eukaryota</taxon>
        <taxon>Viridiplantae</taxon>
        <taxon>Streptophyta</taxon>
        <taxon>Embryophyta</taxon>
        <taxon>Tracheophyta</taxon>
        <taxon>Spermatophyta</taxon>
        <taxon>Magnoliopsida</taxon>
        <taxon>eudicotyledons</taxon>
        <taxon>Gunneridae</taxon>
        <taxon>Pentapetalae</taxon>
        <taxon>rosids</taxon>
        <taxon>fabids</taxon>
        <taxon>Fabales</taxon>
        <taxon>Fabaceae</taxon>
        <taxon>Papilionoideae</taxon>
        <taxon>50 kb inversion clade</taxon>
        <taxon>NPAAA clade</taxon>
        <taxon>indigoferoid/millettioid clade</taxon>
        <taxon>Phaseoleae</taxon>
        <taxon>Phaseolus</taxon>
    </lineage>
</organism>
<dbReference type="Proteomes" id="UP001374584">
    <property type="component" value="Unassembled WGS sequence"/>
</dbReference>
<keyword evidence="2" id="KW-1185">Reference proteome</keyword>
<protein>
    <submittedName>
        <fullName evidence="1">Uncharacterized protein</fullName>
    </submittedName>
</protein>
<evidence type="ECO:0000313" key="1">
    <source>
        <dbReference type="EMBL" id="KAK7332161.1"/>
    </source>
</evidence>
<proteinExistence type="predicted"/>
<dbReference type="AlphaFoldDB" id="A0AAN9LAG2"/>
<reference evidence="1 2" key="1">
    <citation type="submission" date="2024-01" db="EMBL/GenBank/DDBJ databases">
        <title>The genomes of 5 underutilized Papilionoideae crops provide insights into root nodulation and disease resistanc.</title>
        <authorList>
            <person name="Jiang F."/>
        </authorList>
    </citation>
    <scope>NUCLEOTIDE SEQUENCE [LARGE SCALE GENOMIC DNA]</scope>
    <source>
        <strain evidence="1">JINMINGXINNONG_FW02</strain>
        <tissue evidence="1">Leaves</tissue>
    </source>
</reference>
<evidence type="ECO:0000313" key="2">
    <source>
        <dbReference type="Proteomes" id="UP001374584"/>
    </source>
</evidence>
<dbReference type="EMBL" id="JAYMYR010000011">
    <property type="protein sequence ID" value="KAK7332161.1"/>
    <property type="molecule type" value="Genomic_DNA"/>
</dbReference>
<gene>
    <name evidence="1" type="ORF">VNO80_28909</name>
</gene>
<name>A0AAN9LAG2_PHACN</name>
<comment type="caution">
    <text evidence="1">The sequence shown here is derived from an EMBL/GenBank/DDBJ whole genome shotgun (WGS) entry which is preliminary data.</text>
</comment>
<sequence length="76" mass="8416">MGNAILVPALTFCRLKVLVGLKRVKLVCKLLVGELVNCSIETQAKEYEGGAENIGFSDSYSYHLRVATYQHKLSEV</sequence>
<accession>A0AAN9LAG2</accession>